<keyword evidence="2" id="KW-0812">Transmembrane</keyword>
<dbReference type="KEGG" id="bgh:BDBG_05544"/>
<dbReference type="Pfam" id="PF23670">
    <property type="entry name" value="PIGBOS1"/>
    <property type="match status" value="1"/>
</dbReference>
<reference evidence="4" key="1">
    <citation type="journal article" date="2015" name="PLoS Genet.">
        <title>The dynamic genome and transcriptome of the human fungal pathogen Blastomyces and close relative Emmonsia.</title>
        <authorList>
            <person name="Munoz J.F."/>
            <person name="Gauthier G.M."/>
            <person name="Desjardins C.A."/>
            <person name="Gallo J.E."/>
            <person name="Holder J."/>
            <person name="Sullivan T.D."/>
            <person name="Marty A.J."/>
            <person name="Carmen J.C."/>
            <person name="Chen Z."/>
            <person name="Ding L."/>
            <person name="Gujja S."/>
            <person name="Magrini V."/>
            <person name="Misas E."/>
            <person name="Mitreva M."/>
            <person name="Priest M."/>
            <person name="Saif S."/>
            <person name="Whiston E.A."/>
            <person name="Young S."/>
            <person name="Zeng Q."/>
            <person name="Goldman W.E."/>
            <person name="Mardis E.R."/>
            <person name="Taylor J.W."/>
            <person name="McEwen J.G."/>
            <person name="Clay O.K."/>
            <person name="Klein B.S."/>
            <person name="Cuomo C.A."/>
        </authorList>
    </citation>
    <scope>NUCLEOTIDE SEQUENCE [LARGE SCALE GENOMIC DNA]</scope>
    <source>
        <strain evidence="4">SLH14081</strain>
    </source>
</reference>
<sequence length="113" mass="12181">MQAVFFSLRDSLSLTDQLHKQSLPTMGRMRGFIPVALAVGFGVLNGYVTFAPSFLSLEADKKHEKAHGTESATPSQPSQPLQPSQPKPVVDNVAAMPEDKNSTAKTVSESPKQ</sequence>
<evidence type="ECO:0000313" key="4">
    <source>
        <dbReference type="Proteomes" id="UP000002038"/>
    </source>
</evidence>
<dbReference type="OrthoDB" id="4156743at2759"/>
<proteinExistence type="predicted"/>
<keyword evidence="4" id="KW-1185">Reference proteome</keyword>
<organism evidence="3 4">
    <name type="scientific">Blastomyces gilchristii (strain SLH14081)</name>
    <name type="common">Blastomyces dermatitidis</name>
    <dbReference type="NCBI Taxonomy" id="559298"/>
    <lineage>
        <taxon>Eukaryota</taxon>
        <taxon>Fungi</taxon>
        <taxon>Dikarya</taxon>
        <taxon>Ascomycota</taxon>
        <taxon>Pezizomycotina</taxon>
        <taxon>Eurotiomycetes</taxon>
        <taxon>Eurotiomycetidae</taxon>
        <taxon>Onygenales</taxon>
        <taxon>Ajellomycetaceae</taxon>
        <taxon>Blastomyces</taxon>
    </lineage>
</organism>
<feature type="region of interest" description="Disordered" evidence="1">
    <location>
        <begin position="61"/>
        <end position="113"/>
    </location>
</feature>
<dbReference type="RefSeq" id="XP_031579035.1">
    <property type="nucleotide sequence ID" value="XM_031722211.1"/>
</dbReference>
<dbReference type="Proteomes" id="UP000002038">
    <property type="component" value="Unassembled WGS sequence"/>
</dbReference>
<dbReference type="InterPro" id="IPR057394">
    <property type="entry name" value="PIGBOS1"/>
</dbReference>
<evidence type="ECO:0000313" key="3">
    <source>
        <dbReference type="EMBL" id="OAT09839.1"/>
    </source>
</evidence>
<keyword evidence="2" id="KW-1133">Transmembrane helix</keyword>
<feature type="compositionally biased region" description="Low complexity" evidence="1">
    <location>
        <begin position="74"/>
        <end position="88"/>
    </location>
</feature>
<keyword evidence="2" id="KW-0472">Membrane</keyword>
<dbReference type="VEuPathDB" id="FungiDB:BDBG_05544"/>
<dbReference type="GeneID" id="8503894"/>
<evidence type="ECO:0000256" key="2">
    <source>
        <dbReference type="SAM" id="Phobius"/>
    </source>
</evidence>
<dbReference type="AlphaFoldDB" id="A0A179URI2"/>
<feature type="compositionally biased region" description="Polar residues" evidence="1">
    <location>
        <begin position="103"/>
        <end position="113"/>
    </location>
</feature>
<evidence type="ECO:0000256" key="1">
    <source>
        <dbReference type="SAM" id="MobiDB-lite"/>
    </source>
</evidence>
<name>A0A179URI2_BLAGS</name>
<dbReference type="EMBL" id="GG657458">
    <property type="protein sequence ID" value="OAT09839.1"/>
    <property type="molecule type" value="Genomic_DNA"/>
</dbReference>
<gene>
    <name evidence="3" type="ORF">BDBG_05544</name>
</gene>
<accession>A0A179URI2</accession>
<protein>
    <submittedName>
        <fullName evidence="3">Uncharacterized protein</fullName>
    </submittedName>
</protein>
<feature type="transmembrane region" description="Helical" evidence="2">
    <location>
        <begin position="32"/>
        <end position="55"/>
    </location>
</feature>